<reference evidence="2" key="1">
    <citation type="submission" date="2020-07" db="EMBL/GenBank/DDBJ databases">
        <title>Draft Genome Sequence of a Deep-Sea Yeast, Naganishia (Cryptococcus) liquefaciens strain N6.</title>
        <authorList>
            <person name="Han Y.W."/>
            <person name="Kajitani R."/>
            <person name="Morimoto H."/>
            <person name="Parhat M."/>
            <person name="Tsubouchi H."/>
            <person name="Bakenova O."/>
            <person name="Ogata M."/>
            <person name="Argunhan B."/>
            <person name="Aoki R."/>
            <person name="Kajiwara S."/>
            <person name="Itoh T."/>
            <person name="Iwasaki H."/>
        </authorList>
    </citation>
    <scope>NUCLEOTIDE SEQUENCE</scope>
    <source>
        <strain evidence="2">N6</strain>
    </source>
</reference>
<dbReference type="InterPro" id="IPR054416">
    <property type="entry name" value="GST_UstS-like_C"/>
</dbReference>
<dbReference type="Proteomes" id="UP000620104">
    <property type="component" value="Unassembled WGS sequence"/>
</dbReference>
<proteinExistence type="predicted"/>
<dbReference type="AlphaFoldDB" id="A0A8H3TZG9"/>
<keyword evidence="3" id="KW-1185">Reference proteome</keyword>
<organism evidence="2 3">
    <name type="scientific">Naganishia liquefaciens</name>
    <dbReference type="NCBI Taxonomy" id="104408"/>
    <lineage>
        <taxon>Eukaryota</taxon>
        <taxon>Fungi</taxon>
        <taxon>Dikarya</taxon>
        <taxon>Basidiomycota</taxon>
        <taxon>Agaricomycotina</taxon>
        <taxon>Tremellomycetes</taxon>
        <taxon>Filobasidiales</taxon>
        <taxon>Filobasidiaceae</taxon>
        <taxon>Naganishia</taxon>
    </lineage>
</organism>
<dbReference type="PROSITE" id="PS50404">
    <property type="entry name" value="GST_NTER"/>
    <property type="match status" value="1"/>
</dbReference>
<dbReference type="Gene3D" id="1.20.1050.10">
    <property type="match status" value="1"/>
</dbReference>
<dbReference type="InterPro" id="IPR004045">
    <property type="entry name" value="Glutathione_S-Trfase_N"/>
</dbReference>
<evidence type="ECO:0000313" key="3">
    <source>
        <dbReference type="Proteomes" id="UP000620104"/>
    </source>
</evidence>
<feature type="domain" description="GST N-terminal" evidence="1">
    <location>
        <begin position="17"/>
        <end position="111"/>
    </location>
</feature>
<evidence type="ECO:0000259" key="1">
    <source>
        <dbReference type="PROSITE" id="PS50404"/>
    </source>
</evidence>
<dbReference type="OrthoDB" id="4951845at2759"/>
<dbReference type="Gene3D" id="3.40.30.10">
    <property type="entry name" value="Glutaredoxin"/>
    <property type="match status" value="1"/>
</dbReference>
<dbReference type="InterPro" id="IPR036282">
    <property type="entry name" value="Glutathione-S-Trfase_C_sf"/>
</dbReference>
<dbReference type="EMBL" id="BLZA01000053">
    <property type="protein sequence ID" value="GHJ90065.1"/>
    <property type="molecule type" value="Genomic_DNA"/>
</dbReference>
<name>A0A8H3TZG9_9TREE</name>
<dbReference type="SUPFAM" id="SSF47616">
    <property type="entry name" value="GST C-terminal domain-like"/>
    <property type="match status" value="1"/>
</dbReference>
<accession>A0A8H3TZG9</accession>
<dbReference type="Pfam" id="PF13409">
    <property type="entry name" value="GST_N_2"/>
    <property type="match status" value="1"/>
</dbReference>
<sequence length="342" mass="39259">MSSPQFKEKIHFLDISSKLPGYRQSWSPNTLKTRLLLNAMKVPYTEQFVSYPDIAPLLKTYDVPQDLDEEAYTLPAIYHPESLRGKVPGDEILSDSIAIARHLDALYPNAPVHAFPEPKAESEALWQESQHLLRGIISSIRGKGYRLLMPRIPLILDDRGAEYFIRTRTADHPDKLSPLDWGSEDPEEDWQAMTPYVEAYNAFLMRKRDEAAATGRGRGPFLLGQTLSMGDIYLVSVLVWFQAAGQELLDRLLAIGENEAHRTSPMRDVWSAFERNDWLAGQGEERVIVPRESRFIGTACLTTHTVYNLNWNKRRFDSSRQIHPSGFKYIKAFDEDYHLKHR</sequence>
<gene>
    <name evidence="2" type="ORF">NliqN6_6467</name>
</gene>
<dbReference type="InterPro" id="IPR036249">
    <property type="entry name" value="Thioredoxin-like_sf"/>
</dbReference>
<dbReference type="Pfam" id="PF22041">
    <property type="entry name" value="GST_C_7"/>
    <property type="match status" value="1"/>
</dbReference>
<evidence type="ECO:0000313" key="2">
    <source>
        <dbReference type="EMBL" id="GHJ90065.1"/>
    </source>
</evidence>
<comment type="caution">
    <text evidence="2">The sequence shown here is derived from an EMBL/GenBank/DDBJ whole genome shotgun (WGS) entry which is preliminary data.</text>
</comment>
<dbReference type="SUPFAM" id="SSF52833">
    <property type="entry name" value="Thioredoxin-like"/>
    <property type="match status" value="1"/>
</dbReference>
<protein>
    <recommendedName>
        <fullName evidence="1">GST N-terminal domain-containing protein</fullName>
    </recommendedName>
</protein>